<reference evidence="1" key="1">
    <citation type="submission" date="2020-08" db="EMBL/GenBank/DDBJ databases">
        <title>Plant Genome Project.</title>
        <authorList>
            <person name="Zhang R.-G."/>
        </authorList>
    </citation>
    <scope>NUCLEOTIDE SEQUENCE</scope>
    <source>
        <strain evidence="1">WSP0</strain>
        <tissue evidence="1">Leaf</tissue>
    </source>
</reference>
<sequence>MKRIFAVSVPSKCFLLAAKCARCRDTENESQDLVPGDKSQIAVDFDCLVADLKHHEKPSIQALPLFSLYCGGLSLSLSLSAEFRCLSLEPLPSLRRFSSPDTDNSYSCVYIFDSVCNLLLGCCW</sequence>
<dbReference type="Proteomes" id="UP000823749">
    <property type="component" value="Chromosome 3"/>
</dbReference>
<dbReference type="AlphaFoldDB" id="A0AAV6KYN9"/>
<accession>A0AAV6KYN9</accession>
<organism evidence="1 2">
    <name type="scientific">Rhododendron griersonianum</name>
    <dbReference type="NCBI Taxonomy" id="479676"/>
    <lineage>
        <taxon>Eukaryota</taxon>
        <taxon>Viridiplantae</taxon>
        <taxon>Streptophyta</taxon>
        <taxon>Embryophyta</taxon>
        <taxon>Tracheophyta</taxon>
        <taxon>Spermatophyta</taxon>
        <taxon>Magnoliopsida</taxon>
        <taxon>eudicotyledons</taxon>
        <taxon>Gunneridae</taxon>
        <taxon>Pentapetalae</taxon>
        <taxon>asterids</taxon>
        <taxon>Ericales</taxon>
        <taxon>Ericaceae</taxon>
        <taxon>Ericoideae</taxon>
        <taxon>Rhodoreae</taxon>
        <taxon>Rhododendron</taxon>
    </lineage>
</organism>
<protein>
    <submittedName>
        <fullName evidence="1">Uncharacterized protein</fullName>
    </submittedName>
</protein>
<comment type="caution">
    <text evidence="1">The sequence shown here is derived from an EMBL/GenBank/DDBJ whole genome shotgun (WGS) entry which is preliminary data.</text>
</comment>
<name>A0AAV6KYN9_9ERIC</name>
<keyword evidence="2" id="KW-1185">Reference proteome</keyword>
<proteinExistence type="predicted"/>
<evidence type="ECO:0000313" key="2">
    <source>
        <dbReference type="Proteomes" id="UP000823749"/>
    </source>
</evidence>
<dbReference type="EMBL" id="JACTNZ010000003">
    <property type="protein sequence ID" value="KAG5557596.1"/>
    <property type="molecule type" value="Genomic_DNA"/>
</dbReference>
<evidence type="ECO:0000313" key="1">
    <source>
        <dbReference type="EMBL" id="KAG5557596.1"/>
    </source>
</evidence>
<gene>
    <name evidence="1" type="ORF">RHGRI_007746</name>
</gene>